<feature type="transmembrane region" description="Helical" evidence="2">
    <location>
        <begin position="92"/>
        <end position="113"/>
    </location>
</feature>
<keyword evidence="2" id="KW-0812">Transmembrane</keyword>
<organism evidence="3 4">
    <name type="scientific">Ditylenchus dipsaci</name>
    <dbReference type="NCBI Taxonomy" id="166011"/>
    <lineage>
        <taxon>Eukaryota</taxon>
        <taxon>Metazoa</taxon>
        <taxon>Ecdysozoa</taxon>
        <taxon>Nematoda</taxon>
        <taxon>Chromadorea</taxon>
        <taxon>Rhabditida</taxon>
        <taxon>Tylenchina</taxon>
        <taxon>Tylenchomorpha</taxon>
        <taxon>Sphaerularioidea</taxon>
        <taxon>Anguinidae</taxon>
        <taxon>Anguininae</taxon>
        <taxon>Ditylenchus</taxon>
    </lineage>
</organism>
<keyword evidence="2" id="KW-0472">Membrane</keyword>
<reference evidence="4" key="1">
    <citation type="submission" date="2022-11" db="UniProtKB">
        <authorList>
            <consortium name="WormBaseParasite"/>
        </authorList>
    </citation>
    <scope>IDENTIFICATION</scope>
</reference>
<name>A0A915ESL9_9BILA</name>
<dbReference type="WBParaSite" id="jg8872">
    <property type="protein sequence ID" value="jg8872"/>
    <property type="gene ID" value="jg8872"/>
</dbReference>
<sequence length="248" mass="28123">MPGKAKRWSWQFFVSTEEVIEGKKKIKATLEMASKLTFIKHNLMLEHADLFNKSSRRDASVEEEEFGVEKQEENANENCGFVRRAACAAPCFLRLSSFLGVSSFCFFGLWMCYEIDRGRKREGKGGIPILGPLFDSIIFTVHEEVVDLSKKKKESSRSKSPLQRKKSKRSRRSKREKEGKRSGSPNSTEKTSDKGSKISSGSSSPVTSNEEKKKKLQKKIAASLPTKKAVAKRAWIASTWWMMTEAFH</sequence>
<feature type="compositionally biased region" description="Basic residues" evidence="1">
    <location>
        <begin position="162"/>
        <end position="174"/>
    </location>
</feature>
<keyword evidence="2" id="KW-1133">Transmembrane helix</keyword>
<protein>
    <submittedName>
        <fullName evidence="4">Uncharacterized protein</fullName>
    </submittedName>
</protein>
<keyword evidence="3" id="KW-1185">Reference proteome</keyword>
<dbReference type="Proteomes" id="UP000887574">
    <property type="component" value="Unplaced"/>
</dbReference>
<evidence type="ECO:0000313" key="4">
    <source>
        <dbReference type="WBParaSite" id="jg8872"/>
    </source>
</evidence>
<accession>A0A915ESL9</accession>
<evidence type="ECO:0000313" key="3">
    <source>
        <dbReference type="Proteomes" id="UP000887574"/>
    </source>
</evidence>
<feature type="region of interest" description="Disordered" evidence="1">
    <location>
        <begin position="150"/>
        <end position="224"/>
    </location>
</feature>
<proteinExistence type="predicted"/>
<evidence type="ECO:0000256" key="1">
    <source>
        <dbReference type="SAM" id="MobiDB-lite"/>
    </source>
</evidence>
<dbReference type="AlphaFoldDB" id="A0A915ESL9"/>
<evidence type="ECO:0000256" key="2">
    <source>
        <dbReference type="SAM" id="Phobius"/>
    </source>
</evidence>